<dbReference type="PANTHER" id="PTHR37984">
    <property type="entry name" value="PROTEIN CBG26694"/>
    <property type="match status" value="1"/>
</dbReference>
<dbReference type="InterPro" id="IPR050951">
    <property type="entry name" value="Retrovirus_Pol_polyprotein"/>
</dbReference>
<dbReference type="Gene3D" id="3.30.420.10">
    <property type="entry name" value="Ribonuclease H-like superfamily/Ribonuclease H"/>
    <property type="match status" value="1"/>
</dbReference>
<feature type="compositionally biased region" description="Basic and acidic residues" evidence="1">
    <location>
        <begin position="228"/>
        <end position="243"/>
    </location>
</feature>
<comment type="caution">
    <text evidence="2">The sequence shown here is derived from an EMBL/GenBank/DDBJ whole genome shotgun (WGS) entry which is preliminary data.</text>
</comment>
<evidence type="ECO:0000313" key="3">
    <source>
        <dbReference type="Proteomes" id="UP001249851"/>
    </source>
</evidence>
<evidence type="ECO:0000313" key="2">
    <source>
        <dbReference type="EMBL" id="KAK2549084.1"/>
    </source>
</evidence>
<gene>
    <name evidence="2" type="ORF">P5673_030586</name>
</gene>
<name>A0AAD9PUB4_ACRCE</name>
<organism evidence="2 3">
    <name type="scientific">Acropora cervicornis</name>
    <name type="common">Staghorn coral</name>
    <dbReference type="NCBI Taxonomy" id="6130"/>
    <lineage>
        <taxon>Eukaryota</taxon>
        <taxon>Metazoa</taxon>
        <taxon>Cnidaria</taxon>
        <taxon>Anthozoa</taxon>
        <taxon>Hexacorallia</taxon>
        <taxon>Scleractinia</taxon>
        <taxon>Astrocoeniina</taxon>
        <taxon>Acroporidae</taxon>
        <taxon>Acropora</taxon>
    </lineage>
</organism>
<accession>A0AAD9PUB4</accession>
<sequence>MKHVKALSAPSSVYVLACLGLEWTWPLLTEVFARFGNPKVLLSDKGPQFTSDEIQSFIKTSPYFPKANRQMEGFHRYLGHSIRAAELNGFLWTEVLPDILQVYRSTHHAGTGMTPAKLMFNKEIATKLPVVLEPERGVVQEERCKRYQDKLRAYADKKRRSQHHNLIVGDVVLVATLTQAKLTPSFSGNKYVILNPKGSDTFELVQVETGKRVIRNAKFLTKAPLHTDAQHRHEAEKWEEPQEHAPQQVHPVEETRQTPKTVEVPVTLPEEGEDQDTREFRRSARQPKLKRYTDHLYYLMLGLPHI</sequence>
<evidence type="ECO:0008006" key="4">
    <source>
        <dbReference type="Google" id="ProtNLM"/>
    </source>
</evidence>
<keyword evidence="3" id="KW-1185">Reference proteome</keyword>
<dbReference type="InterPro" id="IPR012337">
    <property type="entry name" value="RNaseH-like_sf"/>
</dbReference>
<dbReference type="PANTHER" id="PTHR37984:SF15">
    <property type="entry name" value="INTEGRASE CATALYTIC DOMAIN-CONTAINING PROTEIN"/>
    <property type="match status" value="1"/>
</dbReference>
<reference evidence="2" key="1">
    <citation type="journal article" date="2023" name="G3 (Bethesda)">
        <title>Whole genome assembly and annotation of the endangered Caribbean coral Acropora cervicornis.</title>
        <authorList>
            <person name="Selwyn J.D."/>
            <person name="Vollmer S.V."/>
        </authorList>
    </citation>
    <scope>NUCLEOTIDE SEQUENCE</scope>
    <source>
        <strain evidence="2">K2</strain>
    </source>
</reference>
<dbReference type="EMBL" id="JARQWQ010000132">
    <property type="protein sequence ID" value="KAK2549084.1"/>
    <property type="molecule type" value="Genomic_DNA"/>
</dbReference>
<evidence type="ECO:0000256" key="1">
    <source>
        <dbReference type="SAM" id="MobiDB-lite"/>
    </source>
</evidence>
<dbReference type="InterPro" id="IPR036397">
    <property type="entry name" value="RNaseH_sf"/>
</dbReference>
<proteinExistence type="predicted"/>
<dbReference type="GO" id="GO:0003676">
    <property type="term" value="F:nucleic acid binding"/>
    <property type="evidence" value="ECO:0007669"/>
    <property type="project" value="InterPro"/>
</dbReference>
<dbReference type="SUPFAM" id="SSF53098">
    <property type="entry name" value="Ribonuclease H-like"/>
    <property type="match status" value="1"/>
</dbReference>
<protein>
    <recommendedName>
        <fullName evidence="4">Integrase catalytic domain-containing protein</fullName>
    </recommendedName>
</protein>
<feature type="region of interest" description="Disordered" evidence="1">
    <location>
        <begin position="226"/>
        <end position="286"/>
    </location>
</feature>
<dbReference type="Proteomes" id="UP001249851">
    <property type="component" value="Unassembled WGS sequence"/>
</dbReference>
<reference evidence="2" key="2">
    <citation type="journal article" date="2023" name="Science">
        <title>Genomic signatures of disease resistance in endangered staghorn corals.</title>
        <authorList>
            <person name="Vollmer S.V."/>
            <person name="Selwyn J.D."/>
            <person name="Despard B.A."/>
            <person name="Roesel C.L."/>
        </authorList>
    </citation>
    <scope>NUCLEOTIDE SEQUENCE</scope>
    <source>
        <strain evidence="2">K2</strain>
    </source>
</reference>
<dbReference type="AlphaFoldDB" id="A0AAD9PUB4"/>